<dbReference type="Proteomes" id="UP000255528">
    <property type="component" value="Unassembled WGS sequence"/>
</dbReference>
<dbReference type="RefSeq" id="WP_115631038.1">
    <property type="nucleotide sequence ID" value="NZ_UIGI01000001.1"/>
</dbReference>
<accession>A0A381CEF8</accession>
<evidence type="ECO:0000259" key="3">
    <source>
        <dbReference type="Pfam" id="PF06863"/>
    </source>
</evidence>
<feature type="chain" id="PRO_5017020852" evidence="1">
    <location>
        <begin position="23"/>
        <end position="368"/>
    </location>
</feature>
<dbReference type="InterPro" id="IPR010679">
    <property type="entry name" value="DUF1254"/>
</dbReference>
<protein>
    <submittedName>
        <fullName evidence="4">Protein of uncharacterized function (DUF1214)</fullName>
    </submittedName>
</protein>
<feature type="signal peptide" evidence="1">
    <location>
        <begin position="1"/>
        <end position="22"/>
    </location>
</feature>
<dbReference type="Pfam" id="PF06863">
    <property type="entry name" value="DUF1254"/>
    <property type="match status" value="1"/>
</dbReference>
<name>A0A381CEF8_9ENTR</name>
<sequence length="368" mass="41033">MKTTLRALAIAVAMLTSSAVLAVDTGVQADGQVTAQNPSFAATNGVKVTMDNLIRAETAKYFAAETLTSGGNKFRHERKGIDLKNQTVIRSNFDLIYSYGVFDTKDGLTVSVPAYDLYQSVHIFDEDHFTIAVVYPGQTVTVKQSDLTHGRFVYLFMRTQPRSLDEKGIAELNNRQDMVKVSFGGTPEPYKSDVKYDVDSFNKLRAEIVRRGPKEAVIYKGFVSKGDKIITPQYQLVNIGGWGGLPAKHAFYWVVAPADEDAKNAQCSSTTIRPLPVQYDKNGYWSLTVYNAEGWVKSDPFVINSHHAKANKDGSYTLHFNCGDKAINNFQTTKNWNALMRAYLPNSVDDILKFSKDMQENHPVISQK</sequence>
<reference evidence="4 5" key="1">
    <citation type="submission" date="2018-06" db="EMBL/GenBank/DDBJ databases">
        <authorList>
            <consortium name="Pathogen Informatics"/>
            <person name="Doyle S."/>
        </authorList>
    </citation>
    <scope>NUCLEOTIDE SEQUENCE [LARGE SCALE GENOMIC DNA]</scope>
    <source>
        <strain evidence="4 5">NCTC12119</strain>
    </source>
</reference>
<dbReference type="SUPFAM" id="SSF160935">
    <property type="entry name" value="VPA0735-like"/>
    <property type="match status" value="1"/>
</dbReference>
<dbReference type="EMBL" id="UIGI01000001">
    <property type="protein sequence ID" value="SUW65443.1"/>
    <property type="molecule type" value="Genomic_DNA"/>
</dbReference>
<feature type="domain" description="DUF1214" evidence="2">
    <location>
        <begin position="273"/>
        <end position="346"/>
    </location>
</feature>
<dbReference type="InterPro" id="IPR010621">
    <property type="entry name" value="DUF1214"/>
</dbReference>
<evidence type="ECO:0000259" key="2">
    <source>
        <dbReference type="Pfam" id="PF06742"/>
    </source>
</evidence>
<evidence type="ECO:0000313" key="4">
    <source>
        <dbReference type="EMBL" id="SUW65443.1"/>
    </source>
</evidence>
<dbReference type="Gene3D" id="2.60.120.1600">
    <property type="match status" value="1"/>
</dbReference>
<organism evidence="4 5">
    <name type="scientific">Buttiauxella agrestis</name>
    <dbReference type="NCBI Taxonomy" id="82977"/>
    <lineage>
        <taxon>Bacteria</taxon>
        <taxon>Pseudomonadati</taxon>
        <taxon>Pseudomonadota</taxon>
        <taxon>Gammaproteobacteria</taxon>
        <taxon>Enterobacterales</taxon>
        <taxon>Enterobacteriaceae</taxon>
        <taxon>Buttiauxella</taxon>
    </lineage>
</organism>
<gene>
    <name evidence="4" type="ORF">NCTC12119_03988</name>
</gene>
<proteinExistence type="predicted"/>
<evidence type="ECO:0000256" key="1">
    <source>
        <dbReference type="SAM" id="SignalP"/>
    </source>
</evidence>
<dbReference type="Pfam" id="PF06742">
    <property type="entry name" value="DUF1214"/>
    <property type="match status" value="1"/>
</dbReference>
<dbReference type="AlphaFoldDB" id="A0A381CEF8"/>
<feature type="domain" description="DUF1254" evidence="3">
    <location>
        <begin position="72"/>
        <end position="138"/>
    </location>
</feature>
<evidence type="ECO:0000313" key="5">
    <source>
        <dbReference type="Proteomes" id="UP000255528"/>
    </source>
</evidence>
<keyword evidence="1" id="KW-0732">Signal</keyword>